<evidence type="ECO:0000313" key="4">
    <source>
        <dbReference type="Proteomes" id="UP001164746"/>
    </source>
</evidence>
<protein>
    <submittedName>
        <fullName evidence="3">MRNIP-like protein</fullName>
    </submittedName>
</protein>
<feature type="domain" description="MRN complex-interacting protein N-terminal" evidence="2">
    <location>
        <begin position="7"/>
        <end position="78"/>
    </location>
</feature>
<reference evidence="3" key="1">
    <citation type="submission" date="2022-11" db="EMBL/GenBank/DDBJ databases">
        <title>Centuries of genome instability and evolution in soft-shell clam transmissible cancer (bioRxiv).</title>
        <authorList>
            <person name="Hart S.F.M."/>
            <person name="Yonemitsu M.A."/>
            <person name="Giersch R.M."/>
            <person name="Beal B.F."/>
            <person name="Arriagada G."/>
            <person name="Davis B.W."/>
            <person name="Ostrander E.A."/>
            <person name="Goff S.P."/>
            <person name="Metzger M.J."/>
        </authorList>
    </citation>
    <scope>NUCLEOTIDE SEQUENCE</scope>
    <source>
        <strain evidence="3">MELC-2E11</strain>
        <tissue evidence="3">Siphon/mantle</tissue>
    </source>
</reference>
<evidence type="ECO:0000256" key="1">
    <source>
        <dbReference type="SAM" id="MobiDB-lite"/>
    </source>
</evidence>
<organism evidence="3 4">
    <name type="scientific">Mya arenaria</name>
    <name type="common">Soft-shell clam</name>
    <dbReference type="NCBI Taxonomy" id="6604"/>
    <lineage>
        <taxon>Eukaryota</taxon>
        <taxon>Metazoa</taxon>
        <taxon>Spiralia</taxon>
        <taxon>Lophotrochozoa</taxon>
        <taxon>Mollusca</taxon>
        <taxon>Bivalvia</taxon>
        <taxon>Autobranchia</taxon>
        <taxon>Heteroconchia</taxon>
        <taxon>Euheterodonta</taxon>
        <taxon>Imparidentia</taxon>
        <taxon>Neoheterodontei</taxon>
        <taxon>Myida</taxon>
        <taxon>Myoidea</taxon>
        <taxon>Myidae</taxon>
        <taxon>Mya</taxon>
    </lineage>
</organism>
<evidence type="ECO:0000313" key="3">
    <source>
        <dbReference type="EMBL" id="WAR16646.1"/>
    </source>
</evidence>
<name>A0ABY7FBH1_MYAAR</name>
<accession>A0ABY7FBH1</accession>
<gene>
    <name evidence="3" type="ORF">MAR_031240</name>
</gene>
<dbReference type="EMBL" id="CP111021">
    <property type="protein sequence ID" value="WAR16646.1"/>
    <property type="molecule type" value="Genomic_DNA"/>
</dbReference>
<keyword evidence="4" id="KW-1185">Reference proteome</keyword>
<dbReference type="Proteomes" id="UP001164746">
    <property type="component" value="Chromosome 10"/>
</dbReference>
<dbReference type="PANTHER" id="PTHR15863">
    <property type="entry name" value="MRN COMPLEX-INTERACTING PROTEIN"/>
    <property type="match status" value="1"/>
</dbReference>
<dbReference type="InterPro" id="IPR049472">
    <property type="entry name" value="MRNIP_N"/>
</dbReference>
<feature type="region of interest" description="Disordered" evidence="1">
    <location>
        <begin position="104"/>
        <end position="139"/>
    </location>
</feature>
<proteinExistence type="predicted"/>
<dbReference type="Pfam" id="PF15749">
    <property type="entry name" value="MRNIP"/>
    <property type="match status" value="1"/>
</dbReference>
<sequence>MPQEFQVVQCYSCSTFQVHQVKKALKWACKMCGEKQSIKKVFGRGTGAECRQHVQKLNTRRGDLDTIKQTVTLASDVDLLDDNTAETATEMQYVPTEIGKWSQFVDAQQDGDNNSSSDDDDEGLTTSSLANARGRKRKG</sequence>
<dbReference type="InterPro" id="IPR032739">
    <property type="entry name" value="MRNIP"/>
</dbReference>
<evidence type="ECO:0000259" key="2">
    <source>
        <dbReference type="Pfam" id="PF15749"/>
    </source>
</evidence>
<dbReference type="PANTHER" id="PTHR15863:SF2">
    <property type="entry name" value="MRN COMPLEX-INTERACTING PROTEIN"/>
    <property type="match status" value="1"/>
</dbReference>